<dbReference type="Proteomes" id="UP000824890">
    <property type="component" value="Unassembled WGS sequence"/>
</dbReference>
<dbReference type="InterPro" id="IPR011009">
    <property type="entry name" value="Kinase-like_dom_sf"/>
</dbReference>
<evidence type="ECO:0008006" key="3">
    <source>
        <dbReference type="Google" id="ProtNLM"/>
    </source>
</evidence>
<dbReference type="EMBL" id="JAGKQM010000006">
    <property type="protein sequence ID" value="KAH0922243.1"/>
    <property type="molecule type" value="Genomic_DNA"/>
</dbReference>
<sequence length="71" mass="8038">NPKDMVGETGTLGYMAPFFMIKPYNRRCNVYSFGICCGRFIVVLLHPDLAFADTGNTEMLSNIIIEHMMKC</sequence>
<dbReference type="SUPFAM" id="SSF56112">
    <property type="entry name" value="Protein kinase-like (PK-like)"/>
    <property type="match status" value="1"/>
</dbReference>
<gene>
    <name evidence="1" type="ORF">HID58_022261</name>
</gene>
<comment type="caution">
    <text evidence="1">The sequence shown here is derived from an EMBL/GenBank/DDBJ whole genome shotgun (WGS) entry which is preliminary data.</text>
</comment>
<protein>
    <recommendedName>
        <fullName evidence="3">Protein kinase domain-containing protein</fullName>
    </recommendedName>
</protein>
<organism evidence="1 2">
    <name type="scientific">Brassica napus</name>
    <name type="common">Rape</name>
    <dbReference type="NCBI Taxonomy" id="3708"/>
    <lineage>
        <taxon>Eukaryota</taxon>
        <taxon>Viridiplantae</taxon>
        <taxon>Streptophyta</taxon>
        <taxon>Embryophyta</taxon>
        <taxon>Tracheophyta</taxon>
        <taxon>Spermatophyta</taxon>
        <taxon>Magnoliopsida</taxon>
        <taxon>eudicotyledons</taxon>
        <taxon>Gunneridae</taxon>
        <taxon>Pentapetalae</taxon>
        <taxon>rosids</taxon>
        <taxon>malvids</taxon>
        <taxon>Brassicales</taxon>
        <taxon>Brassicaceae</taxon>
        <taxon>Brassiceae</taxon>
        <taxon>Brassica</taxon>
    </lineage>
</organism>
<name>A0ABQ8CYR8_BRANA</name>
<proteinExistence type="predicted"/>
<evidence type="ECO:0000313" key="1">
    <source>
        <dbReference type="EMBL" id="KAH0922243.1"/>
    </source>
</evidence>
<dbReference type="Gene3D" id="1.10.510.10">
    <property type="entry name" value="Transferase(Phosphotransferase) domain 1"/>
    <property type="match status" value="1"/>
</dbReference>
<keyword evidence="2" id="KW-1185">Reference proteome</keyword>
<evidence type="ECO:0000313" key="2">
    <source>
        <dbReference type="Proteomes" id="UP000824890"/>
    </source>
</evidence>
<accession>A0ABQ8CYR8</accession>
<reference evidence="1 2" key="1">
    <citation type="submission" date="2021-05" db="EMBL/GenBank/DDBJ databases">
        <title>Genome Assembly of Synthetic Allotetraploid Brassica napus Reveals Homoeologous Exchanges between Subgenomes.</title>
        <authorList>
            <person name="Davis J.T."/>
        </authorList>
    </citation>
    <scope>NUCLEOTIDE SEQUENCE [LARGE SCALE GENOMIC DNA]</scope>
    <source>
        <strain evidence="2">cv. Da-Ae</strain>
        <tissue evidence="1">Seedling</tissue>
    </source>
</reference>
<feature type="non-terminal residue" evidence="1">
    <location>
        <position position="1"/>
    </location>
</feature>